<organism evidence="1 2">
    <name type="scientific">Penicillium italicum</name>
    <name type="common">Blue mold</name>
    <dbReference type="NCBI Taxonomy" id="40296"/>
    <lineage>
        <taxon>Eukaryota</taxon>
        <taxon>Fungi</taxon>
        <taxon>Dikarya</taxon>
        <taxon>Ascomycota</taxon>
        <taxon>Pezizomycotina</taxon>
        <taxon>Eurotiomycetes</taxon>
        <taxon>Eurotiomycetidae</taxon>
        <taxon>Eurotiales</taxon>
        <taxon>Aspergillaceae</taxon>
        <taxon>Penicillium</taxon>
    </lineage>
</organism>
<keyword evidence="2" id="KW-1185">Reference proteome</keyword>
<dbReference type="Proteomes" id="UP000030104">
    <property type="component" value="Unassembled WGS sequence"/>
</dbReference>
<evidence type="ECO:0008006" key="3">
    <source>
        <dbReference type="Google" id="ProtNLM"/>
    </source>
</evidence>
<comment type="caution">
    <text evidence="1">The sequence shown here is derived from an EMBL/GenBank/DDBJ whole genome shotgun (WGS) entry which is preliminary data.</text>
</comment>
<dbReference type="AlphaFoldDB" id="A0A0A2KQW3"/>
<name>A0A0A2KQW3_PENIT</name>
<protein>
    <recommendedName>
        <fullName evidence="3">DNA binding HTH domain, Psq-type</fullName>
    </recommendedName>
</protein>
<dbReference type="HOGENOM" id="CLU_2904901_0_0_1"/>
<accession>A0A0A2KQW3</accession>
<evidence type="ECO:0000313" key="2">
    <source>
        <dbReference type="Proteomes" id="UP000030104"/>
    </source>
</evidence>
<dbReference type="PhylomeDB" id="A0A0A2KQW3"/>
<proteinExistence type="predicted"/>
<sequence>MPISAKNEESLLSCALKHYNSGKFNSIASVAAYFGVSKLRNRKNGILTKKGSTPTNKALNDS</sequence>
<evidence type="ECO:0000313" key="1">
    <source>
        <dbReference type="EMBL" id="KGO69296.1"/>
    </source>
</evidence>
<dbReference type="EMBL" id="JQGA01001155">
    <property type="protein sequence ID" value="KGO69296.1"/>
    <property type="molecule type" value="Genomic_DNA"/>
</dbReference>
<reference evidence="1 2" key="1">
    <citation type="journal article" date="2015" name="Mol. Plant Microbe Interact.">
        <title>Genome, transcriptome, and functional analyses of Penicillium expansum provide new insights into secondary metabolism and pathogenicity.</title>
        <authorList>
            <person name="Ballester A.R."/>
            <person name="Marcet-Houben M."/>
            <person name="Levin E."/>
            <person name="Sela N."/>
            <person name="Selma-Lazaro C."/>
            <person name="Carmona L."/>
            <person name="Wisniewski M."/>
            <person name="Droby S."/>
            <person name="Gonzalez-Candelas L."/>
            <person name="Gabaldon T."/>
        </authorList>
    </citation>
    <scope>NUCLEOTIDE SEQUENCE [LARGE SCALE GENOMIC DNA]</scope>
    <source>
        <strain evidence="1 2">PHI-1</strain>
    </source>
</reference>
<gene>
    <name evidence="1" type="ORF">PITC_094950</name>
</gene>